<dbReference type="InterPro" id="IPR014049">
    <property type="entry name" value="Glutathione_synthase_N_euk"/>
</dbReference>
<dbReference type="PANTHER" id="PTHR11130:SF0">
    <property type="entry name" value="GLUTATHIONE SYNTHETASE"/>
    <property type="match status" value="1"/>
</dbReference>
<dbReference type="Gene3D" id="3.30.470.20">
    <property type="entry name" value="ATP-grasp fold, B domain"/>
    <property type="match status" value="1"/>
</dbReference>
<dbReference type="InterPro" id="IPR014042">
    <property type="entry name" value="Glutathione_synthase_a-hlx"/>
</dbReference>
<dbReference type="PANTHER" id="PTHR11130">
    <property type="entry name" value="GLUTATHIONE SYNTHETASE"/>
    <property type="match status" value="1"/>
</dbReference>
<sequence>MEQHILSTRFGIDEENLDALAEDAKDYAFSKGIAMRASDLPLDARVPLSFCIVPSPFPSKFFQLVYDLQPYINLILHQISYSKEILKKCLSSTIEVDEFTRNIFKIYEECDQEISEQ</sequence>
<gene>
    <name evidence="1" type="ORF">X975_01864</name>
</gene>
<dbReference type="GO" id="GO:0043295">
    <property type="term" value="F:glutathione binding"/>
    <property type="evidence" value="ECO:0007669"/>
    <property type="project" value="TreeGrafter"/>
</dbReference>
<dbReference type="GO" id="GO:0005829">
    <property type="term" value="C:cytosol"/>
    <property type="evidence" value="ECO:0007669"/>
    <property type="project" value="TreeGrafter"/>
</dbReference>
<feature type="non-terminal residue" evidence="1">
    <location>
        <position position="117"/>
    </location>
</feature>
<dbReference type="GO" id="GO:0004363">
    <property type="term" value="F:glutathione synthase activity"/>
    <property type="evidence" value="ECO:0007669"/>
    <property type="project" value="InterPro"/>
</dbReference>
<dbReference type="OrthoDB" id="2020073at2759"/>
<keyword evidence="2" id="KW-1185">Reference proteome</keyword>
<accession>A0A087TRI4</accession>
<dbReference type="GO" id="GO:0005524">
    <property type="term" value="F:ATP binding"/>
    <property type="evidence" value="ECO:0007669"/>
    <property type="project" value="InterPro"/>
</dbReference>
<protein>
    <submittedName>
        <fullName evidence="1">Glutathione synthetase</fullName>
    </submittedName>
</protein>
<dbReference type="Gene3D" id="1.10.1080.10">
    <property type="entry name" value="Glutathione Synthetase, Chain A, domain 3"/>
    <property type="match status" value="1"/>
</dbReference>
<organism evidence="1 2">
    <name type="scientific">Stegodyphus mimosarum</name>
    <name type="common">African social velvet spider</name>
    <dbReference type="NCBI Taxonomy" id="407821"/>
    <lineage>
        <taxon>Eukaryota</taxon>
        <taxon>Metazoa</taxon>
        <taxon>Ecdysozoa</taxon>
        <taxon>Arthropoda</taxon>
        <taxon>Chelicerata</taxon>
        <taxon>Arachnida</taxon>
        <taxon>Araneae</taxon>
        <taxon>Araneomorphae</taxon>
        <taxon>Entelegynae</taxon>
        <taxon>Eresoidea</taxon>
        <taxon>Eresidae</taxon>
        <taxon>Stegodyphus</taxon>
    </lineage>
</organism>
<reference evidence="1 2" key="1">
    <citation type="submission" date="2013-11" db="EMBL/GenBank/DDBJ databases">
        <title>Genome sequencing of Stegodyphus mimosarum.</title>
        <authorList>
            <person name="Bechsgaard J."/>
        </authorList>
    </citation>
    <scope>NUCLEOTIDE SEQUENCE [LARGE SCALE GENOMIC DNA]</scope>
</reference>
<dbReference type="Proteomes" id="UP000054359">
    <property type="component" value="Unassembled WGS sequence"/>
</dbReference>
<dbReference type="EMBL" id="KK116407">
    <property type="protein sequence ID" value="KFM67723.1"/>
    <property type="molecule type" value="Genomic_DNA"/>
</dbReference>
<dbReference type="STRING" id="407821.A0A087TRI4"/>
<evidence type="ECO:0000313" key="2">
    <source>
        <dbReference type="Proteomes" id="UP000054359"/>
    </source>
</evidence>
<dbReference type="Gene3D" id="3.30.1490.80">
    <property type="match status" value="1"/>
</dbReference>
<dbReference type="Pfam" id="PF03917">
    <property type="entry name" value="GSH_synth_ATP"/>
    <property type="match status" value="1"/>
</dbReference>
<evidence type="ECO:0000313" key="1">
    <source>
        <dbReference type="EMBL" id="KFM67723.1"/>
    </source>
</evidence>
<dbReference type="AlphaFoldDB" id="A0A087TRI4"/>
<proteinExistence type="predicted"/>
<name>A0A087TRI4_STEMI</name>
<dbReference type="InterPro" id="IPR005615">
    <property type="entry name" value="Glutathione_synthase"/>
</dbReference>
<dbReference type="SUPFAM" id="SSF56059">
    <property type="entry name" value="Glutathione synthetase ATP-binding domain-like"/>
    <property type="match status" value="1"/>
</dbReference>